<keyword evidence="2" id="KW-0175">Coiled coil</keyword>
<keyword evidence="4" id="KW-0812">Transmembrane</keyword>
<evidence type="ECO:0000256" key="2">
    <source>
        <dbReference type="SAM" id="Coils"/>
    </source>
</evidence>
<dbReference type="GO" id="GO:0098703">
    <property type="term" value="P:calcium ion import across plasma membrane"/>
    <property type="evidence" value="ECO:0007669"/>
    <property type="project" value="TreeGrafter"/>
</dbReference>
<dbReference type="InterPro" id="IPR015943">
    <property type="entry name" value="WD40/YVTN_repeat-like_dom_sf"/>
</dbReference>
<keyword evidence="4" id="KW-1133">Transmembrane helix</keyword>
<feature type="transmembrane region" description="Helical" evidence="4">
    <location>
        <begin position="1196"/>
        <end position="1214"/>
    </location>
</feature>
<dbReference type="InterPro" id="IPR024862">
    <property type="entry name" value="TRPV"/>
</dbReference>
<keyword evidence="1" id="KW-0677">Repeat</keyword>
<reference evidence="5" key="1">
    <citation type="journal article" date="2020" name="Fungal Divers.">
        <title>Resolving the Mortierellaceae phylogeny through synthesis of multi-gene phylogenetics and phylogenomics.</title>
        <authorList>
            <person name="Vandepol N."/>
            <person name="Liber J."/>
            <person name="Desiro A."/>
            <person name="Na H."/>
            <person name="Kennedy M."/>
            <person name="Barry K."/>
            <person name="Grigoriev I.V."/>
            <person name="Miller A.N."/>
            <person name="O'Donnell K."/>
            <person name="Stajich J.E."/>
            <person name="Bonito G."/>
        </authorList>
    </citation>
    <scope>NUCLEOTIDE SEQUENCE</scope>
    <source>
        <strain evidence="5">CK1249</strain>
    </source>
</reference>
<dbReference type="PANTHER" id="PTHR10582">
    <property type="entry name" value="TRANSIENT RECEPTOR POTENTIAL ION CHANNEL PROTEIN"/>
    <property type="match status" value="1"/>
</dbReference>
<feature type="transmembrane region" description="Helical" evidence="4">
    <location>
        <begin position="1307"/>
        <end position="1330"/>
    </location>
</feature>
<proteinExistence type="predicted"/>
<keyword evidence="6" id="KW-1185">Reference proteome</keyword>
<feature type="coiled-coil region" evidence="2">
    <location>
        <begin position="1532"/>
        <end position="1559"/>
    </location>
</feature>
<feature type="compositionally biased region" description="Low complexity" evidence="3">
    <location>
        <begin position="7"/>
        <end position="16"/>
    </location>
</feature>
<dbReference type="GO" id="GO:0005216">
    <property type="term" value="F:monoatomic ion channel activity"/>
    <property type="evidence" value="ECO:0007669"/>
    <property type="project" value="InterPro"/>
</dbReference>
<protein>
    <recommendedName>
        <fullName evidence="7">Ion transport domain-containing protein</fullName>
    </recommendedName>
</protein>
<dbReference type="GO" id="GO:0005886">
    <property type="term" value="C:plasma membrane"/>
    <property type="evidence" value="ECO:0007669"/>
    <property type="project" value="TreeGrafter"/>
</dbReference>
<evidence type="ECO:0000256" key="3">
    <source>
        <dbReference type="SAM" id="MobiDB-lite"/>
    </source>
</evidence>
<evidence type="ECO:0000256" key="1">
    <source>
        <dbReference type="ARBA" id="ARBA00022737"/>
    </source>
</evidence>
<feature type="region of interest" description="Disordered" evidence="3">
    <location>
        <begin position="1"/>
        <end position="44"/>
    </location>
</feature>
<feature type="transmembrane region" description="Helical" evidence="4">
    <location>
        <begin position="1234"/>
        <end position="1254"/>
    </location>
</feature>
<sequence length="1559" mass="175370">MAESNSDKTSTSSSNTIAAPVAEETVIAIDDTTPETNNDAPEEPVTEEVLSWRAAMKQTESNGAARRWYFKNKLDDEYNVPGSFEPLRPEIVAGTSEMPWQALLPLERDQALPVGSYWPVFCVSWKDLDFDTLESIELDARPGDSEGQMYYVRNLTKTVLSKEDLKDTPTGEFTRLRLHRQVKIEIGAEAVYPKITITTTAGTEATASFQLHYFELGSTNFQSSSGDKDVVVYGNDRPDRFIRIGASSPEPVTVSAYDFSELGNYAVTYHFTTGMGHVDIWDLRRPSKKKLKGKPQPMTLPIASHSFKVAEEILNPSVGEPFFCAAISSTGSQVAVCSSADMGSGKTLPMTVFHCNPTAPEESDLKKPWPLKRFTDLSKDLANSCGEIRFRSTNPETARDQDERLFKFDGVTLEIYSTHGRWNRVFVLSAKVDRMARGLMADSLFCSIRGRLLVNTAIKGLVSIWDFEAGRVISNISVPEDSTMVWASLSRDGSMVAVSVKGEIHVHDVATTIKIGVYKEALNDTNNFQMDFGQDYFLTNNYLASPCSSSGEPGSRSIVRVSDLSIVRTFSAYEELLLQTPQASGVPIFAFDQGSIVNIHEFGDLLSPVEDSGCEVDCEVGNDITFHVLMDAWYTDFVSEDGAVFKAKSVDVTAPGSSYTTLTITVEDDEGTVTQEGVICVGTASYYHRAFYVPESSQLFILTSCYLHVWNLSVTDSSVCELAYVWKLQEDDPEHVDDYANRIIEEVKSCSHGQRVQMTISGKTWYRDAVQIEDGKQLDLPSDIVTIPVSSNDTLKVPEEDRLVQGVQILVSLYAGCDSSVKESIIQYLRSHIRPSFNHPESSLVTMSRTWTPANRTSLEAIVSRLLPTKRITWIPDTNATKSTDPLAILLSTAETQPRVIGVVRVILNYCVSHASRTKNLAFMSPIFDSMRELMEFFPEEAQECMSGISYIPAKQRSFIMDNHIIAHPPKVHMQIWNKDRKKLASSKNPILQLHESEAVPDPTNDKFTLPVFVAAFDALWNYKDNTDTKSKKDALAKTARPNGTTWWRTLYHMFILKLQFRSHTYVECHNFSLEFFDNPAIAALVAYKWNTIGFMYWLIRFVFQCVFYFLVTVAALMQVYYKGPDKIHMAGVFIAIIVFGVVFLWLELLQATKNWNRYASIYNILDMIAYTVPVAASIDQLAILLRGDVTGNARILSYSVLVVFIHALFELRINKSVCKYVTIIQETVIEIRVFFIIFAGGLFAFTVATLHLLRACPVLGGCEEPTTKLTSHFLGALSATYFFMGGRYDPVGDEFDSQDWGFHLMMVVYFFFTVIVMLNVLIALINVAFTKGDDSWRLVWIESRLRYIESAENMSYHIPGFRQSHNWFPKEIFYSATLQEVRAYREKYDSKASKNKDRDLLEDWGRDDYDEEEETQGAARTRKLGASQDEDNASSASVNGEAEDNSEEEQEGQDGDENEDENEKGGTDDDGDADEEDGEVVDVDGNDGEGEEEEEEEEAKDQDEDKDDDASVVKDLKVQVLKLQKQVSRQLEVQQEMHEQSQRQLQELRELLLAQNRT</sequence>
<organism evidence="5 6">
    <name type="scientific">Mortierella alpina</name>
    <name type="common">Oleaginous fungus</name>
    <name type="synonym">Mortierella renispora</name>
    <dbReference type="NCBI Taxonomy" id="64518"/>
    <lineage>
        <taxon>Eukaryota</taxon>
        <taxon>Fungi</taxon>
        <taxon>Fungi incertae sedis</taxon>
        <taxon>Mucoromycota</taxon>
        <taxon>Mortierellomycotina</taxon>
        <taxon>Mortierellomycetes</taxon>
        <taxon>Mortierellales</taxon>
        <taxon>Mortierellaceae</taxon>
        <taxon>Mortierella</taxon>
    </lineage>
</organism>
<feature type="transmembrane region" description="Helical" evidence="4">
    <location>
        <begin position="1128"/>
        <end position="1150"/>
    </location>
</feature>
<dbReference type="Proteomes" id="UP000738359">
    <property type="component" value="Unassembled WGS sequence"/>
</dbReference>
<evidence type="ECO:0000256" key="4">
    <source>
        <dbReference type="SAM" id="Phobius"/>
    </source>
</evidence>
<feature type="region of interest" description="Disordered" evidence="3">
    <location>
        <begin position="1406"/>
        <end position="1512"/>
    </location>
</feature>
<dbReference type="SUPFAM" id="SSF82171">
    <property type="entry name" value="DPP6 N-terminal domain-like"/>
    <property type="match status" value="1"/>
</dbReference>
<gene>
    <name evidence="5" type="ORF">BGZ70_004344</name>
</gene>
<accession>A0A9P6M4Z0</accession>
<dbReference type="PANTHER" id="PTHR10582:SF2">
    <property type="entry name" value="INACTIVE"/>
    <property type="match status" value="1"/>
</dbReference>
<evidence type="ECO:0000313" key="6">
    <source>
        <dbReference type="Proteomes" id="UP000738359"/>
    </source>
</evidence>
<evidence type="ECO:0000313" key="5">
    <source>
        <dbReference type="EMBL" id="KAF9965676.1"/>
    </source>
</evidence>
<feature type="transmembrane region" description="Helical" evidence="4">
    <location>
        <begin position="1102"/>
        <end position="1122"/>
    </location>
</feature>
<dbReference type="Gene3D" id="2.130.10.10">
    <property type="entry name" value="YVTN repeat-like/Quinoprotein amine dehydrogenase"/>
    <property type="match status" value="1"/>
</dbReference>
<keyword evidence="4" id="KW-0472">Membrane</keyword>
<dbReference type="EMBL" id="JAAAHY010000231">
    <property type="protein sequence ID" value="KAF9965676.1"/>
    <property type="molecule type" value="Genomic_DNA"/>
</dbReference>
<evidence type="ECO:0008006" key="7">
    <source>
        <dbReference type="Google" id="ProtNLM"/>
    </source>
</evidence>
<comment type="caution">
    <text evidence="5">The sequence shown here is derived from an EMBL/GenBank/DDBJ whole genome shotgun (WGS) entry which is preliminary data.</text>
</comment>
<name>A0A9P6M4Z0_MORAP</name>
<feature type="compositionally biased region" description="Acidic residues" evidence="3">
    <location>
        <begin position="1442"/>
        <end position="1509"/>
    </location>
</feature>
<dbReference type="OrthoDB" id="2352140at2759"/>
<feature type="transmembrane region" description="Helical" evidence="4">
    <location>
        <begin position="1162"/>
        <end position="1184"/>
    </location>
</feature>